<name>A0ABT6AYZ5_9BURK</name>
<gene>
    <name evidence="1" type="ORF">P3W85_33625</name>
</gene>
<comment type="caution">
    <text evidence="1">The sequence shown here is derived from an EMBL/GenBank/DDBJ whole genome shotgun (WGS) entry which is preliminary data.</text>
</comment>
<evidence type="ECO:0000313" key="2">
    <source>
        <dbReference type="Proteomes" id="UP001216674"/>
    </source>
</evidence>
<organism evidence="1 2">
    <name type="scientific">Cupriavidus basilensis</name>
    <dbReference type="NCBI Taxonomy" id="68895"/>
    <lineage>
        <taxon>Bacteria</taxon>
        <taxon>Pseudomonadati</taxon>
        <taxon>Pseudomonadota</taxon>
        <taxon>Betaproteobacteria</taxon>
        <taxon>Burkholderiales</taxon>
        <taxon>Burkholderiaceae</taxon>
        <taxon>Cupriavidus</taxon>
    </lineage>
</organism>
<protein>
    <submittedName>
        <fullName evidence="1">Uncharacterized protein</fullName>
    </submittedName>
</protein>
<keyword evidence="2" id="KW-1185">Reference proteome</keyword>
<dbReference type="Proteomes" id="UP001216674">
    <property type="component" value="Unassembled WGS sequence"/>
</dbReference>
<dbReference type="RefSeq" id="WP_276267969.1">
    <property type="nucleotide sequence ID" value="NZ_JARJLM010000542.1"/>
</dbReference>
<reference evidence="1 2" key="1">
    <citation type="submission" date="2023-03" db="EMBL/GenBank/DDBJ databases">
        <title>Draft assemblies of triclosan tolerant bacteria isolated from returned activated sludge.</title>
        <authorList>
            <person name="Van Hamelsveld S."/>
        </authorList>
    </citation>
    <scope>NUCLEOTIDE SEQUENCE [LARGE SCALE GENOMIC DNA]</scope>
    <source>
        <strain evidence="1 2">GW210010_S58</strain>
    </source>
</reference>
<sequence length="78" mass="8846">MFAHEAGQQSARPAARIEVDQTRHVVARVAYRGAVDLRLNIRALEHDLAAFEEIKNLKLWPKTIKLAPPKPIFDAMPF</sequence>
<accession>A0ABT6AYZ5</accession>
<evidence type="ECO:0000313" key="1">
    <source>
        <dbReference type="EMBL" id="MDF3837840.1"/>
    </source>
</evidence>
<proteinExistence type="predicted"/>
<dbReference type="EMBL" id="JARJLM010000542">
    <property type="protein sequence ID" value="MDF3837840.1"/>
    <property type="molecule type" value="Genomic_DNA"/>
</dbReference>